<organism evidence="3 4">
    <name type="scientific">Chloropicon roscoffensis</name>
    <dbReference type="NCBI Taxonomy" id="1461544"/>
    <lineage>
        <taxon>Eukaryota</taxon>
        <taxon>Viridiplantae</taxon>
        <taxon>Chlorophyta</taxon>
        <taxon>Chloropicophyceae</taxon>
        <taxon>Chloropicales</taxon>
        <taxon>Chloropicaceae</taxon>
        <taxon>Chloropicon</taxon>
    </lineage>
</organism>
<protein>
    <recommendedName>
        <fullName evidence="5">Myosin heavy chain</fullName>
    </recommendedName>
</protein>
<keyword evidence="1" id="KW-0175">Coiled coil</keyword>
<dbReference type="AlphaFoldDB" id="A0AAX4NZE8"/>
<name>A0AAX4NZE8_9CHLO</name>
<feature type="coiled-coil region" evidence="1">
    <location>
        <begin position="792"/>
        <end position="819"/>
    </location>
</feature>
<dbReference type="EMBL" id="CP151501">
    <property type="protein sequence ID" value="WZN58939.1"/>
    <property type="molecule type" value="Genomic_DNA"/>
</dbReference>
<feature type="coiled-coil region" evidence="1">
    <location>
        <begin position="215"/>
        <end position="344"/>
    </location>
</feature>
<feature type="coiled-coil region" evidence="1">
    <location>
        <begin position="387"/>
        <end position="593"/>
    </location>
</feature>
<dbReference type="Gene3D" id="1.10.287.1490">
    <property type="match status" value="1"/>
</dbReference>
<feature type="coiled-coil region" evidence="1">
    <location>
        <begin position="625"/>
        <end position="678"/>
    </location>
</feature>
<feature type="region of interest" description="Disordered" evidence="2">
    <location>
        <begin position="82"/>
        <end position="104"/>
    </location>
</feature>
<feature type="coiled-coil region" evidence="1">
    <location>
        <begin position="739"/>
        <end position="766"/>
    </location>
</feature>
<evidence type="ECO:0008006" key="5">
    <source>
        <dbReference type="Google" id="ProtNLM"/>
    </source>
</evidence>
<proteinExistence type="predicted"/>
<keyword evidence="4" id="KW-1185">Reference proteome</keyword>
<accession>A0AAX4NZE8</accession>
<evidence type="ECO:0000256" key="1">
    <source>
        <dbReference type="SAM" id="Coils"/>
    </source>
</evidence>
<evidence type="ECO:0000313" key="4">
    <source>
        <dbReference type="Proteomes" id="UP001472866"/>
    </source>
</evidence>
<evidence type="ECO:0000313" key="3">
    <source>
        <dbReference type="EMBL" id="WZN58939.1"/>
    </source>
</evidence>
<dbReference type="Proteomes" id="UP001472866">
    <property type="component" value="Chromosome 01"/>
</dbReference>
<feature type="region of interest" description="Disordered" evidence="2">
    <location>
        <begin position="1"/>
        <end position="20"/>
    </location>
</feature>
<gene>
    <name evidence="3" type="ORF">HKI87_01g04640</name>
</gene>
<sequence length="868" mass="97906">MASEPAEQRTPLRAVQPDAVAAHEGEAVALEAKPVGGVIAGENDENFDSVRAAGAFRDDGVIGNTLSEFPLTQVAADEPEIQHSVSPKRAEAPTLARGPVGRRPRSVIRSGMRSSLRRSLRASVLSEVNPTARASVSGGELFTREVFDVHSEIDKLLGGLKTELDNWRAEFECLQVYWFSEVMCVPDGSGGVSADHEGVHLRTLREFQCLLERHIEDTEFDLQDLEQRLKVSEIDRLELQKLLEEGTLEVEHLEIRNADAQREFGKRTSHLQTRIKQAEREVHQCRKDMECRDVELEELRAQVVEASERMHAMESAATKSQAELKGANSKIRVYEDQIQSVRKDFSGVSDSNTEIQLQCKMLQSSLDSKSDECRRLGAELHCKTEEVRLLSESVAQHEQRISELQDQASDSFQLCLEKKEALQKDHKRISSLEDSQRRLQAEVRSLAEKLREREEEVAGLRGQLSAATSEREELEEKVRLLGKAVDERETDSVKHSKELRKVVSCLEQAKRELREATVSETSLSEQVEALKATCASQEAEISKAAEEVRSARELADEKAAQVLESKQALELRMRAHQEETEKSKAKVEESLNEHYKGIITDLEAHYKTLAMENQRTFEGEIARMKELLSERKHRAEEERNAIELSMAKNQDARIQRVKNEMAEKLSKRERELIEERNAALSAMQTAHEKAVEVAAAEAASAAAKERARRFEFEEAQRGRTERAIRDALQAADSATSELRQRFAQERESLSDELIQQEQAFKKALADKEDTILSQRLQLTSRQKELGDALEENQRSASTIAGLREEVESLREERDNQASAFQESIKSRERAMKAELNSRLASVTRVMQEMQMGFGGHGDEDGGNKVDLE</sequence>
<reference evidence="3 4" key="1">
    <citation type="submission" date="2024-03" db="EMBL/GenBank/DDBJ databases">
        <title>Complete genome sequence of the green alga Chloropicon roscoffensis RCC1871.</title>
        <authorList>
            <person name="Lemieux C."/>
            <person name="Pombert J.-F."/>
            <person name="Otis C."/>
            <person name="Turmel M."/>
        </authorList>
    </citation>
    <scope>NUCLEOTIDE SEQUENCE [LARGE SCALE GENOMIC DNA]</scope>
    <source>
        <strain evidence="3 4">RCC1871</strain>
    </source>
</reference>
<evidence type="ECO:0000256" key="2">
    <source>
        <dbReference type="SAM" id="MobiDB-lite"/>
    </source>
</evidence>